<dbReference type="InterPro" id="IPR011704">
    <property type="entry name" value="ATPase_dyneun-rel_AAA"/>
</dbReference>
<dbReference type="EMBL" id="HE576754">
    <property type="protein sequence ID" value="CCC69487.1"/>
    <property type="molecule type" value="Genomic_DNA"/>
</dbReference>
<dbReference type="Proteomes" id="UP000001640">
    <property type="component" value="Chromosome 3"/>
</dbReference>
<dbReference type="FunCoup" id="G0VDC5">
    <property type="interactions" value="25"/>
</dbReference>
<reference evidence="2 3" key="1">
    <citation type="journal article" date="2011" name="Proc. Natl. Acad. Sci. U.S.A.">
        <title>Evolutionary erosion of yeast sex chromosomes by mating-type switching accidents.</title>
        <authorList>
            <person name="Gordon J.L."/>
            <person name="Armisen D."/>
            <person name="Proux-Wera E."/>
            <person name="Oheigeartaigh S.S."/>
            <person name="Byrne K.P."/>
            <person name="Wolfe K.H."/>
        </authorList>
    </citation>
    <scope>NUCLEOTIDE SEQUENCE [LARGE SCALE GENOMIC DNA]</scope>
    <source>
        <strain evidence="3">ATCC 76901 / BCRC 22586 / CBS 4309 / NBRC 1992 / NRRL Y-12630</strain>
    </source>
</reference>
<proteinExistence type="predicted"/>
<dbReference type="SUPFAM" id="SSF52540">
    <property type="entry name" value="P-loop containing nucleoside triphosphate hydrolases"/>
    <property type="match status" value="2"/>
</dbReference>
<dbReference type="STRING" id="1064592.G0VDC5"/>
<dbReference type="GeneID" id="96903068"/>
<keyword evidence="3" id="KW-1185">Reference proteome</keyword>
<dbReference type="GO" id="GO:0005524">
    <property type="term" value="F:ATP binding"/>
    <property type="evidence" value="ECO:0007669"/>
    <property type="project" value="InterPro"/>
</dbReference>
<dbReference type="AlphaFoldDB" id="G0VDC5"/>
<dbReference type="OMA" id="LYDQENW"/>
<dbReference type="PANTHER" id="PTHR10285">
    <property type="entry name" value="URIDINE KINASE"/>
    <property type="match status" value="1"/>
</dbReference>
<accession>G0VDC5</accession>
<dbReference type="HOGENOM" id="CLU_067202_1_0_1"/>
<feature type="domain" description="ATPase dynein-related AAA" evidence="1">
    <location>
        <begin position="27"/>
        <end position="66"/>
    </location>
</feature>
<evidence type="ECO:0000313" key="2">
    <source>
        <dbReference type="EMBL" id="CCC69487.1"/>
    </source>
</evidence>
<evidence type="ECO:0000259" key="1">
    <source>
        <dbReference type="Pfam" id="PF07728"/>
    </source>
</evidence>
<reference key="2">
    <citation type="submission" date="2011-08" db="EMBL/GenBank/DDBJ databases">
        <title>Genome sequence of Naumovozyma castellii.</title>
        <authorList>
            <person name="Gordon J.L."/>
            <person name="Armisen D."/>
            <person name="Proux-Wera E."/>
            <person name="OhEigeartaigh S.S."/>
            <person name="Byrne K.P."/>
            <person name="Wolfe K.H."/>
        </authorList>
    </citation>
    <scope>NUCLEOTIDE SEQUENCE</scope>
    <source>
        <strain>Type strain:CBS 4309</strain>
    </source>
</reference>
<dbReference type="GO" id="GO:0016887">
    <property type="term" value="F:ATP hydrolysis activity"/>
    <property type="evidence" value="ECO:0007669"/>
    <property type="project" value="EnsemblFungi"/>
</dbReference>
<dbReference type="eggNOG" id="KOG2702">
    <property type="taxonomic scope" value="Eukaryota"/>
</dbReference>
<dbReference type="KEGG" id="ncs:NCAS_0C04970"/>
<dbReference type="RefSeq" id="XP_003675851.1">
    <property type="nucleotide sequence ID" value="XM_003675803.1"/>
</dbReference>
<gene>
    <name evidence="2" type="primary">NCAS0C04970</name>
    <name evidence="2" type="ordered locus">NCAS_0C04970</name>
</gene>
<organism evidence="2 3">
    <name type="scientific">Naumovozyma castellii</name>
    <name type="common">Yeast</name>
    <name type="synonym">Saccharomyces castellii</name>
    <dbReference type="NCBI Taxonomy" id="27288"/>
    <lineage>
        <taxon>Eukaryota</taxon>
        <taxon>Fungi</taxon>
        <taxon>Dikarya</taxon>
        <taxon>Ascomycota</taxon>
        <taxon>Saccharomycotina</taxon>
        <taxon>Saccharomycetes</taxon>
        <taxon>Saccharomycetales</taxon>
        <taxon>Saccharomycetaceae</taxon>
        <taxon>Naumovozyma</taxon>
    </lineage>
</organism>
<name>G0VDC5_NAUCA</name>
<evidence type="ECO:0000313" key="3">
    <source>
        <dbReference type="Proteomes" id="UP000001640"/>
    </source>
</evidence>
<dbReference type="OrthoDB" id="6362633at2759"/>
<sequence>MVDINQLTDQVLQLLKEKIHSNYRIAVLIVGPPGSGKSTVATELCKNLNSRMQTYLERAGTKKSSLDLKHSSESIDLLGDLTEISSALRDELNNETTGGILVDLVENKSFRPVKWTHNDKTVIIGRGGLANSISISENENNASSPVEIAQVVPMDGFHLSRRCLDKFQDPIWAHKRRGSPDTFDSNNFLELCKVISKTCMIKPPQTSEKELMEIIADTFIDNVPSISIPGFDHAKKDPDVGSYCISSFNRIIILEGLYLLYDTENWSHIYPIFENTDAVVALNIDIDEAVIEDRVAKRHLQSGLVETLEEGRAKFESNDLLNARSIREHSIDSDSIIQIRND</sequence>
<dbReference type="Gene3D" id="3.40.50.300">
    <property type="entry name" value="P-loop containing nucleotide triphosphate hydrolases"/>
    <property type="match status" value="1"/>
</dbReference>
<dbReference type="Pfam" id="PF07728">
    <property type="entry name" value="AAA_5"/>
    <property type="match status" value="1"/>
</dbReference>
<protein>
    <recommendedName>
        <fullName evidence="1">ATPase dynein-related AAA domain-containing protein</fullName>
    </recommendedName>
</protein>
<dbReference type="InParanoid" id="G0VDC5"/>
<dbReference type="InterPro" id="IPR027417">
    <property type="entry name" value="P-loop_NTPase"/>
</dbReference>